<dbReference type="InterPro" id="IPR016181">
    <property type="entry name" value="Acyl_CoA_acyltransferase"/>
</dbReference>
<comment type="caution">
    <text evidence="4">The sequence shown here is derived from an EMBL/GenBank/DDBJ whole genome shotgun (WGS) entry which is preliminary data.</text>
</comment>
<name>A0ABT2LZ82_9FIRM</name>
<reference evidence="4" key="1">
    <citation type="submission" date="2022-09" db="EMBL/GenBank/DDBJ databases">
        <title>Eubacterium sp. LFL-14 isolated from human feces.</title>
        <authorList>
            <person name="Liu F."/>
        </authorList>
    </citation>
    <scope>NUCLEOTIDE SEQUENCE</scope>
    <source>
        <strain evidence="4">LFL-14</strain>
    </source>
</reference>
<feature type="domain" description="N-acetyltransferase" evidence="3">
    <location>
        <begin position="118"/>
        <end position="253"/>
    </location>
</feature>
<dbReference type="RefSeq" id="WP_260978511.1">
    <property type="nucleotide sequence ID" value="NZ_JAODBU010000004.1"/>
</dbReference>
<evidence type="ECO:0000256" key="1">
    <source>
        <dbReference type="ARBA" id="ARBA00022679"/>
    </source>
</evidence>
<dbReference type="PROSITE" id="PS51186">
    <property type="entry name" value="GNAT"/>
    <property type="match status" value="1"/>
</dbReference>
<organism evidence="4 5">
    <name type="scientific">Eubacterium album</name>
    <dbReference type="NCBI Taxonomy" id="2978477"/>
    <lineage>
        <taxon>Bacteria</taxon>
        <taxon>Bacillati</taxon>
        <taxon>Bacillota</taxon>
        <taxon>Clostridia</taxon>
        <taxon>Eubacteriales</taxon>
        <taxon>Eubacteriaceae</taxon>
        <taxon>Eubacterium</taxon>
    </lineage>
</organism>
<dbReference type="SUPFAM" id="SSF55729">
    <property type="entry name" value="Acyl-CoA N-acyltransferases (Nat)"/>
    <property type="match status" value="2"/>
</dbReference>
<dbReference type="CDD" id="cd04301">
    <property type="entry name" value="NAT_SF"/>
    <property type="match status" value="2"/>
</dbReference>
<evidence type="ECO:0000259" key="3">
    <source>
        <dbReference type="PROSITE" id="PS51186"/>
    </source>
</evidence>
<protein>
    <submittedName>
        <fullName evidence="4">GNAT family N-acetyltransferase</fullName>
    </submittedName>
</protein>
<dbReference type="Pfam" id="PF00583">
    <property type="entry name" value="Acetyltransf_1"/>
    <property type="match status" value="2"/>
</dbReference>
<evidence type="ECO:0000313" key="5">
    <source>
        <dbReference type="Proteomes" id="UP001431199"/>
    </source>
</evidence>
<keyword evidence="2" id="KW-0012">Acyltransferase</keyword>
<dbReference type="Proteomes" id="UP001431199">
    <property type="component" value="Unassembled WGS sequence"/>
</dbReference>
<dbReference type="PANTHER" id="PTHR43420">
    <property type="entry name" value="ACETYLTRANSFERASE"/>
    <property type="match status" value="1"/>
</dbReference>
<dbReference type="InterPro" id="IPR000182">
    <property type="entry name" value="GNAT_dom"/>
</dbReference>
<sequence>MGLTIEKTVRSDHMDVLKNIVSICCQNDSKKYSFFYEEDDSYLFGHPGFFYFTDDSNNILGFICLSGIDRQNFDVCGFVLPAYRNNGIFSQLLTAVKEEYKNINLSFPLPAHCKNAAEVLRKNNFRYSDTECKMSLNLKNLIIYPSEFDIDITESGKGAQQCAFFKDDFFVGSCSITLINDSYCILSEVEIIKKYRGLGLGAHLINCLLGYLDEINIDKIILHVTKSNIPAFRLYQSMGFVVDSSLDYYCLNL</sequence>
<evidence type="ECO:0000256" key="2">
    <source>
        <dbReference type="ARBA" id="ARBA00023315"/>
    </source>
</evidence>
<keyword evidence="5" id="KW-1185">Reference proteome</keyword>
<proteinExistence type="predicted"/>
<dbReference type="EMBL" id="JAODBU010000004">
    <property type="protein sequence ID" value="MCT7398495.1"/>
    <property type="molecule type" value="Genomic_DNA"/>
</dbReference>
<evidence type="ECO:0000313" key="4">
    <source>
        <dbReference type="EMBL" id="MCT7398495.1"/>
    </source>
</evidence>
<dbReference type="Gene3D" id="3.40.630.30">
    <property type="match status" value="2"/>
</dbReference>
<gene>
    <name evidence="4" type="ORF">N5B56_05255</name>
</gene>
<keyword evidence="1" id="KW-0808">Transferase</keyword>
<dbReference type="InterPro" id="IPR050680">
    <property type="entry name" value="YpeA/RimI_acetyltransf"/>
</dbReference>
<accession>A0ABT2LZ82</accession>